<evidence type="ECO:0000256" key="1">
    <source>
        <dbReference type="ARBA" id="ARBA00006484"/>
    </source>
</evidence>
<dbReference type="InterPro" id="IPR002347">
    <property type="entry name" value="SDR_fam"/>
</dbReference>
<evidence type="ECO:0000256" key="2">
    <source>
        <dbReference type="ARBA" id="ARBA00023002"/>
    </source>
</evidence>
<dbReference type="PRINTS" id="PR00081">
    <property type="entry name" value="GDHRDH"/>
</dbReference>
<comment type="similarity">
    <text evidence="1">Belongs to the short-chain dehydrogenases/reductases (SDR) family.</text>
</comment>
<dbReference type="PANTHER" id="PTHR24321">
    <property type="entry name" value="DEHYDROGENASES, SHORT CHAIN"/>
    <property type="match status" value="1"/>
</dbReference>
<dbReference type="AlphaFoldDB" id="A0A1I4A4C3"/>
<evidence type="ECO:0000313" key="4">
    <source>
        <dbReference type="Proteomes" id="UP000323300"/>
    </source>
</evidence>
<dbReference type="EMBL" id="FOSL01000007">
    <property type="protein sequence ID" value="SFK50801.1"/>
    <property type="molecule type" value="Genomic_DNA"/>
</dbReference>
<dbReference type="GO" id="GO:0016491">
    <property type="term" value="F:oxidoreductase activity"/>
    <property type="evidence" value="ECO:0007669"/>
    <property type="project" value="UniProtKB-KW"/>
</dbReference>
<keyword evidence="2" id="KW-0560">Oxidoreductase</keyword>
<dbReference type="FunFam" id="3.40.50.720:FF:000084">
    <property type="entry name" value="Short-chain dehydrogenase reductase"/>
    <property type="match status" value="1"/>
</dbReference>
<dbReference type="NCBIfam" id="NF005681">
    <property type="entry name" value="PRK07478.1"/>
    <property type="match status" value="1"/>
</dbReference>
<dbReference type="Gene3D" id="3.40.50.720">
    <property type="entry name" value="NAD(P)-binding Rossmann-like Domain"/>
    <property type="match status" value="1"/>
</dbReference>
<sequence>MQATPAGTPQLSGVVTGATLSNLILKCRRWIGAKQEDAKMFALTNKVAIVTGASSGIGRATAKLFAAEGARVVVAARRQAELESLVAEIAGDGGEAAALAGNVKDEAYAKALVELAIGKYGGLDIAFNNAGSIGAMGPVSELAQDDWRDALDTNLTSAFLGAKYQVPAMVERGGGSLIFTCTFVGHTVGMPGMTAYAASKAGLIGLTQVLAAEYGARGVRVNALLPGGTDTPAATFKTPQERVFVEGLHALKRVASPEEIARSALYLASDASSFTTGSALLADGGISINRT</sequence>
<name>A0A1I4A4C3_9HYPH</name>
<reference evidence="3 4" key="1">
    <citation type="submission" date="2016-10" db="EMBL/GenBank/DDBJ databases">
        <authorList>
            <person name="Varghese N."/>
            <person name="Submissions S."/>
        </authorList>
    </citation>
    <scope>NUCLEOTIDE SEQUENCE [LARGE SCALE GENOMIC DNA]</scope>
    <source>
        <strain evidence="3 4">DSM 21822</strain>
    </source>
</reference>
<dbReference type="InterPro" id="IPR036291">
    <property type="entry name" value="NAD(P)-bd_dom_sf"/>
</dbReference>
<proteinExistence type="inferred from homology"/>
<protein>
    <submittedName>
        <fullName evidence="3">NAD(P)-dependent dehydrogenase, short-chain alcohol dehydrogenase family</fullName>
    </submittedName>
</protein>
<accession>A0A1I4A4C3</accession>
<dbReference type="PANTHER" id="PTHR24321:SF15">
    <property type="entry name" value="OXIDOREDUCTASE UCPA"/>
    <property type="match status" value="1"/>
</dbReference>
<evidence type="ECO:0000313" key="3">
    <source>
        <dbReference type="EMBL" id="SFK50801.1"/>
    </source>
</evidence>
<organism evidence="3 4">
    <name type="scientific">Neomesorhizobium albiziae</name>
    <dbReference type="NCBI Taxonomy" id="335020"/>
    <lineage>
        <taxon>Bacteria</taxon>
        <taxon>Pseudomonadati</taxon>
        <taxon>Pseudomonadota</taxon>
        <taxon>Alphaproteobacteria</taxon>
        <taxon>Hyphomicrobiales</taxon>
        <taxon>Phyllobacteriaceae</taxon>
        <taxon>Neomesorhizobium</taxon>
    </lineage>
</organism>
<dbReference type="CDD" id="cd05233">
    <property type="entry name" value="SDR_c"/>
    <property type="match status" value="1"/>
</dbReference>
<dbReference type="SUPFAM" id="SSF51735">
    <property type="entry name" value="NAD(P)-binding Rossmann-fold domains"/>
    <property type="match status" value="1"/>
</dbReference>
<dbReference type="Proteomes" id="UP000323300">
    <property type="component" value="Unassembled WGS sequence"/>
</dbReference>
<dbReference type="PRINTS" id="PR00080">
    <property type="entry name" value="SDRFAMILY"/>
</dbReference>
<keyword evidence="4" id="KW-1185">Reference proteome</keyword>
<gene>
    <name evidence="3" type="ORF">SAMN04488498_107131</name>
</gene>
<dbReference type="Pfam" id="PF13561">
    <property type="entry name" value="adh_short_C2"/>
    <property type="match status" value="1"/>
</dbReference>